<protein>
    <submittedName>
        <fullName evidence="3">Uncharacterized protein</fullName>
    </submittedName>
</protein>
<organism evidence="3 4">
    <name type="scientific">Nitrospira moscoviensis</name>
    <dbReference type="NCBI Taxonomy" id="42253"/>
    <lineage>
        <taxon>Bacteria</taxon>
        <taxon>Pseudomonadati</taxon>
        <taxon>Nitrospirota</taxon>
        <taxon>Nitrospiria</taxon>
        <taxon>Nitrospirales</taxon>
        <taxon>Nitrospiraceae</taxon>
        <taxon>Nitrospira</taxon>
    </lineage>
</organism>
<gene>
    <name evidence="3" type="ORF">NITMOv2_2352</name>
</gene>
<accession>A0A0K2GDS9</accession>
<name>A0A0K2GDS9_NITMO</name>
<dbReference type="PATRIC" id="fig|42253.5.peg.2317"/>
<keyword evidence="4" id="KW-1185">Reference proteome</keyword>
<reference evidence="3 4" key="1">
    <citation type="journal article" date="2015" name="Proc. Natl. Acad. Sci. U.S.A.">
        <title>Expanded metabolic versatility of ubiquitous nitrite-oxidizing bacteria from the genus Nitrospira.</title>
        <authorList>
            <person name="Koch H."/>
            <person name="Lucker S."/>
            <person name="Albertsen M."/>
            <person name="Kitzinger K."/>
            <person name="Herbold C."/>
            <person name="Spieck E."/>
            <person name="Nielsen P.H."/>
            <person name="Wagner M."/>
            <person name="Daims H."/>
        </authorList>
    </citation>
    <scope>NUCLEOTIDE SEQUENCE [LARGE SCALE GENOMIC DNA]</scope>
    <source>
        <strain evidence="3 4">NSP M-1</strain>
    </source>
</reference>
<evidence type="ECO:0000313" key="4">
    <source>
        <dbReference type="Proteomes" id="UP000069205"/>
    </source>
</evidence>
<feature type="signal peptide" evidence="2">
    <location>
        <begin position="1"/>
        <end position="24"/>
    </location>
</feature>
<dbReference type="AlphaFoldDB" id="A0A0K2GDS9"/>
<evidence type="ECO:0000256" key="1">
    <source>
        <dbReference type="SAM" id="MobiDB-lite"/>
    </source>
</evidence>
<dbReference type="EMBL" id="CP011801">
    <property type="protein sequence ID" value="ALA58767.1"/>
    <property type="molecule type" value="Genomic_DNA"/>
</dbReference>
<dbReference type="STRING" id="42253.NITMOv2_2352"/>
<proteinExistence type="predicted"/>
<dbReference type="Proteomes" id="UP000069205">
    <property type="component" value="Chromosome"/>
</dbReference>
<feature type="chain" id="PRO_5005476900" evidence="2">
    <location>
        <begin position="25"/>
        <end position="76"/>
    </location>
</feature>
<sequence length="76" mass="7781">MMRQGRLVQSLCVLSLLGSAMFSADVTDPRPGQGTGPTDPTPKPTNPRPNPPNPNPPSGPIPPPAPTPPPPGMPPS</sequence>
<feature type="compositionally biased region" description="Pro residues" evidence="1">
    <location>
        <begin position="39"/>
        <end position="76"/>
    </location>
</feature>
<dbReference type="RefSeq" id="WP_145976277.1">
    <property type="nucleotide sequence ID" value="NZ_CP011801.1"/>
</dbReference>
<feature type="compositionally biased region" description="Low complexity" evidence="1">
    <location>
        <begin position="29"/>
        <end position="38"/>
    </location>
</feature>
<evidence type="ECO:0000313" key="3">
    <source>
        <dbReference type="EMBL" id="ALA58767.1"/>
    </source>
</evidence>
<dbReference type="KEGG" id="nmv:NITMOv2_2352"/>
<keyword evidence="2" id="KW-0732">Signal</keyword>
<feature type="region of interest" description="Disordered" evidence="1">
    <location>
        <begin position="24"/>
        <end position="76"/>
    </location>
</feature>
<evidence type="ECO:0000256" key="2">
    <source>
        <dbReference type="SAM" id="SignalP"/>
    </source>
</evidence>